<reference evidence="3" key="1">
    <citation type="submission" date="2014-11" db="EMBL/GenBank/DDBJ databases">
        <authorList>
            <person name="Otto D Thomas"/>
            <person name="Naeem Raeece"/>
        </authorList>
    </citation>
    <scope>NUCLEOTIDE SEQUENCE</scope>
</reference>
<organism evidence="3">
    <name type="scientific">Chromera velia CCMP2878</name>
    <dbReference type="NCBI Taxonomy" id="1169474"/>
    <lineage>
        <taxon>Eukaryota</taxon>
        <taxon>Sar</taxon>
        <taxon>Alveolata</taxon>
        <taxon>Colpodellida</taxon>
        <taxon>Chromeraceae</taxon>
        <taxon>Chromera</taxon>
    </lineage>
</organism>
<sequence length="164" mass="18576">MSSLMVQIAGLTPGSRLLPQLSDDSLTVNKKEAKQQFGVSDGDLRNLSCTKKGSSSMYLIRDVIKVAERKKPGTKRRLQMEENKKILEEKQQKKAKIAAWQQEFPELYKQAQADCTRALQAEVAEAERQLKTWAKTEKRAKKAFETHQASLTTEKGREVGRRAL</sequence>
<accession>A0A0G4HJ97</accession>
<evidence type="ECO:0000256" key="1">
    <source>
        <dbReference type="SAM" id="Coils"/>
    </source>
</evidence>
<dbReference type="EMBL" id="CDMZ01002843">
    <property type="protein sequence ID" value="CEM44115.1"/>
    <property type="molecule type" value="Genomic_DNA"/>
</dbReference>
<dbReference type="VEuPathDB" id="CryptoDB:Cvel_28052"/>
<protein>
    <submittedName>
        <fullName evidence="3">Uncharacterized protein</fullName>
    </submittedName>
</protein>
<keyword evidence="1" id="KW-0175">Coiled coil</keyword>
<evidence type="ECO:0000256" key="2">
    <source>
        <dbReference type="SAM" id="MobiDB-lite"/>
    </source>
</evidence>
<feature type="compositionally biased region" description="Basic and acidic residues" evidence="2">
    <location>
        <begin position="154"/>
        <end position="164"/>
    </location>
</feature>
<dbReference type="AlphaFoldDB" id="A0A0G4HJ97"/>
<evidence type="ECO:0000313" key="3">
    <source>
        <dbReference type="EMBL" id="CEM44115.1"/>
    </source>
</evidence>
<name>A0A0G4HJ97_9ALVE</name>
<proteinExistence type="predicted"/>
<feature type="coiled-coil region" evidence="1">
    <location>
        <begin position="83"/>
        <end position="143"/>
    </location>
</feature>
<feature type="region of interest" description="Disordered" evidence="2">
    <location>
        <begin position="144"/>
        <end position="164"/>
    </location>
</feature>
<gene>
    <name evidence="3" type="ORF">Cvel_28052</name>
</gene>